<evidence type="ECO:0000256" key="4">
    <source>
        <dbReference type="ARBA" id="ARBA00022857"/>
    </source>
</evidence>
<protein>
    <recommendedName>
        <fullName evidence="6">Enoyl reductase (ER) domain-containing protein</fullName>
    </recommendedName>
</protein>
<comment type="subunit">
    <text evidence="2">Monomer.</text>
</comment>
<comment type="similarity">
    <text evidence="1">Belongs to the zinc-containing alcohol dehydrogenase family.</text>
</comment>
<dbReference type="SUPFAM" id="SSF50129">
    <property type="entry name" value="GroES-like"/>
    <property type="match status" value="1"/>
</dbReference>
<keyword evidence="3" id="KW-0547">Nucleotide-binding</keyword>
<dbReference type="GO" id="GO:0000166">
    <property type="term" value="F:nucleotide binding"/>
    <property type="evidence" value="ECO:0007669"/>
    <property type="project" value="UniProtKB-KW"/>
</dbReference>
<dbReference type="PANTHER" id="PTHR45348:SF1">
    <property type="entry name" value="TRANS-ENOYL REDUCTASE STHE"/>
    <property type="match status" value="1"/>
</dbReference>
<keyword evidence="5" id="KW-0560">Oxidoreductase</keyword>
<dbReference type="Pfam" id="PF00107">
    <property type="entry name" value="ADH_zinc_N"/>
    <property type="match status" value="1"/>
</dbReference>
<dbReference type="SMART" id="SM00829">
    <property type="entry name" value="PKS_ER"/>
    <property type="match status" value="1"/>
</dbReference>
<dbReference type="InterPro" id="IPR036291">
    <property type="entry name" value="NAD(P)-bd_dom_sf"/>
</dbReference>
<dbReference type="AlphaFoldDB" id="A0A9N9Q008"/>
<feature type="non-terminal residue" evidence="7">
    <location>
        <position position="378"/>
    </location>
</feature>
<dbReference type="EMBL" id="CAJVRL010000097">
    <property type="protein sequence ID" value="CAG8960277.1"/>
    <property type="molecule type" value="Genomic_DNA"/>
</dbReference>
<dbReference type="Pfam" id="PF08240">
    <property type="entry name" value="ADH_N"/>
    <property type="match status" value="1"/>
</dbReference>
<evidence type="ECO:0000256" key="5">
    <source>
        <dbReference type="ARBA" id="ARBA00023002"/>
    </source>
</evidence>
<dbReference type="CDD" id="cd08249">
    <property type="entry name" value="enoyl_reductase_like"/>
    <property type="match status" value="1"/>
</dbReference>
<evidence type="ECO:0000259" key="6">
    <source>
        <dbReference type="SMART" id="SM00829"/>
    </source>
</evidence>
<comment type="caution">
    <text evidence="7">The sequence shown here is derived from an EMBL/GenBank/DDBJ whole genome shotgun (WGS) entry which is preliminary data.</text>
</comment>
<dbReference type="PANTHER" id="PTHR45348">
    <property type="entry name" value="HYPOTHETICAL OXIDOREDUCTASE (EUROFUNG)"/>
    <property type="match status" value="1"/>
</dbReference>
<dbReference type="InterPro" id="IPR013154">
    <property type="entry name" value="ADH-like_N"/>
</dbReference>
<proteinExistence type="inferred from homology"/>
<name>A0A9N9Q008_9HELO</name>
<dbReference type="OrthoDB" id="48317at2759"/>
<dbReference type="Proteomes" id="UP000696280">
    <property type="component" value="Unassembled WGS sequence"/>
</dbReference>
<sequence length="378" mass="41321">QNNMAPMTVTTIPPHIPRTQTAILQTEDGSLQITQEVSLPRVPANRMLVKVIAVALNPCDYKMPSQFPCPGVRNGTDFAGIIVAIGPDVAKLPSKPNWRIGDEVFGACHGANAIDPEQGAFAQYIRADPELLFRKPEYMSWEAAAATGASGIATLGLSLFWEGGMGLVGTPENPAEEGEREQVLVYAGSTSVGTLAIQLLRHYGHIPLTTCSPANFELVKSRGAEMVWDYKSPSCAQDIKEYTGDELEFILDPMTEAKTQRLCYQAMGRGGGRYIALEVWQDMNHTRESIEPTFIMGCSIIGNPIPLGNGYGSEADPEKRAFGIKYYRDIQKLFDARKLIPHPTRVIPGEWQGVLDGIELLKSRSITAEKLVVFLGSP</sequence>
<accession>A0A9N9Q008</accession>
<evidence type="ECO:0000256" key="1">
    <source>
        <dbReference type="ARBA" id="ARBA00008072"/>
    </source>
</evidence>
<reference evidence="7" key="1">
    <citation type="submission" date="2021-07" db="EMBL/GenBank/DDBJ databases">
        <authorList>
            <person name="Durling M."/>
        </authorList>
    </citation>
    <scope>NUCLEOTIDE SEQUENCE</scope>
</reference>
<evidence type="ECO:0000256" key="2">
    <source>
        <dbReference type="ARBA" id="ARBA00011245"/>
    </source>
</evidence>
<evidence type="ECO:0000313" key="7">
    <source>
        <dbReference type="EMBL" id="CAG8960277.1"/>
    </source>
</evidence>
<dbReference type="InterPro" id="IPR011032">
    <property type="entry name" value="GroES-like_sf"/>
</dbReference>
<keyword evidence="4" id="KW-0521">NADP</keyword>
<dbReference type="InterPro" id="IPR013149">
    <property type="entry name" value="ADH-like_C"/>
</dbReference>
<feature type="domain" description="Enoyl reductase (ER)" evidence="6">
    <location>
        <begin position="29"/>
        <end position="373"/>
    </location>
</feature>
<dbReference type="Gene3D" id="3.40.50.720">
    <property type="entry name" value="NAD(P)-binding Rossmann-like Domain"/>
    <property type="match status" value="1"/>
</dbReference>
<gene>
    <name evidence="7" type="ORF">HYFRA_00012797</name>
</gene>
<evidence type="ECO:0000256" key="3">
    <source>
        <dbReference type="ARBA" id="ARBA00022741"/>
    </source>
</evidence>
<dbReference type="GO" id="GO:0016651">
    <property type="term" value="F:oxidoreductase activity, acting on NAD(P)H"/>
    <property type="evidence" value="ECO:0007669"/>
    <property type="project" value="InterPro"/>
</dbReference>
<keyword evidence="8" id="KW-1185">Reference proteome</keyword>
<dbReference type="SUPFAM" id="SSF51735">
    <property type="entry name" value="NAD(P)-binding Rossmann-fold domains"/>
    <property type="match status" value="1"/>
</dbReference>
<dbReference type="InterPro" id="IPR047122">
    <property type="entry name" value="Trans-enoyl_RdTase-like"/>
</dbReference>
<dbReference type="InterPro" id="IPR020843">
    <property type="entry name" value="ER"/>
</dbReference>
<dbReference type="Gene3D" id="3.90.180.10">
    <property type="entry name" value="Medium-chain alcohol dehydrogenases, catalytic domain"/>
    <property type="match status" value="1"/>
</dbReference>
<organism evidence="7 8">
    <name type="scientific">Hymenoscyphus fraxineus</name>
    <dbReference type="NCBI Taxonomy" id="746836"/>
    <lineage>
        <taxon>Eukaryota</taxon>
        <taxon>Fungi</taxon>
        <taxon>Dikarya</taxon>
        <taxon>Ascomycota</taxon>
        <taxon>Pezizomycotina</taxon>
        <taxon>Leotiomycetes</taxon>
        <taxon>Helotiales</taxon>
        <taxon>Helotiaceae</taxon>
        <taxon>Hymenoscyphus</taxon>
    </lineage>
</organism>
<evidence type="ECO:0000313" key="8">
    <source>
        <dbReference type="Proteomes" id="UP000696280"/>
    </source>
</evidence>